<dbReference type="NCBIfam" id="TIGR01787">
    <property type="entry name" value="squalene_cyclas"/>
    <property type="match status" value="1"/>
</dbReference>
<dbReference type="Pfam" id="PF13249">
    <property type="entry name" value="SQHop_cyclase_N"/>
    <property type="match status" value="1"/>
</dbReference>
<dbReference type="InterPro" id="IPR018333">
    <property type="entry name" value="Squalene_cyclase"/>
</dbReference>
<dbReference type="Proteomes" id="UP000087766">
    <property type="component" value="Chromosome 10"/>
</dbReference>
<keyword evidence="7" id="KW-1185">Reference proteome</keyword>
<reference evidence="8" key="2">
    <citation type="submission" date="2025-08" db="UniProtKB">
        <authorList>
            <consortium name="RefSeq"/>
        </authorList>
    </citation>
    <scope>IDENTIFICATION</scope>
    <source>
        <tissue evidence="8">Leaf</tissue>
    </source>
</reference>
<keyword evidence="3 4" id="KW-0413">Isomerase</keyword>
<dbReference type="Gene3D" id="1.50.10.20">
    <property type="match status" value="2"/>
</dbReference>
<dbReference type="PANTHER" id="PTHR11764">
    <property type="entry name" value="TERPENE CYCLASE/MUTASE FAMILY MEMBER"/>
    <property type="match status" value="1"/>
</dbReference>
<accession>A0A1S3VGU1</accession>
<dbReference type="FunFam" id="1.50.10.20:FF:000011">
    <property type="entry name" value="Terpene cyclase/mutase family member"/>
    <property type="match status" value="1"/>
</dbReference>
<comment type="similarity">
    <text evidence="1 4">Belongs to the terpene cyclase/mutase family.</text>
</comment>
<dbReference type="GeneID" id="106774916"/>
<dbReference type="GO" id="GO:0042300">
    <property type="term" value="F:beta-amyrin synthase activity"/>
    <property type="evidence" value="ECO:0007669"/>
    <property type="project" value="UniProtKB-ARBA"/>
</dbReference>
<sequence>MWRVKIGDGGKDPHIFSTNNFLGRQIWEFDPLGGDPEERAKVEKARQDFFHNRYKLKACGDRLWRFQMQRENNFKQRISSVKIGEDEEVKCEKIGMTLRRASHYLASLQTIHGHWPAHTGAPLFYTPPFVICMYVTGSLDFILSAEHRKEILRYIYYHQNEDGGWGLHIEGPSIMYCTVLNYVTMRILGEEADGGHNNACAKARNWIHDHGSVTLMPSWGKFWLSILGVVDWCGSNPLPPEFWILPTSLPLHPGKMWCYSRLVYLPMSYLYGKKFVGPITPLILSLREELFIQPYDKNNWKKARQKCAKEDLYFPHPLIQDLIWDGLYVLAEPLLMHWPFNKLVREKALQVTMNQIHYEDENSRYINVGCVEKILSMLACWVEDSNGEAFKNHLARIPDYLWVSEDGMTLQGTTGSQTWDISFVIQALLATDLIEEFGLTLLKAHDFIKKSQITDNPSGDFNSMYRHISKGSWAFSDKDHGWQVSDTTAESLKCCLLLSMLPQEIVGERMDPTKLYDAVNVILSFQSKNGGITAWEPARSHKWLEVLNPTELFGDIVIEHEHVECSGSAIEALVLFKNVYPEHRKKEIDRFIVKAVEFLENSQTVEGCWYGSWGICFIYSTWFAFRGLVAAGKTYSNSDVIRRAVKFLLTTQNEDGGWGESYLSCQRKIYTPLEENGSNIVQTAWALMALILAGQFERDPTPLHHAAKLLINYQLEDGDWPQEQVTGAFGKSCTVHYPLYRNVFPMWALGEYHRKVLSLSNNIYLKKIYYQ</sequence>
<feature type="domain" description="Squalene cyclase C-terminal" evidence="5">
    <location>
        <begin position="416"/>
        <end position="753"/>
    </location>
</feature>
<dbReference type="PANTHER" id="PTHR11764:SF58">
    <property type="entry name" value="BETA-AMYRIN SYNTHASE-RELATED"/>
    <property type="match status" value="1"/>
</dbReference>
<organism evidence="7 8">
    <name type="scientific">Vigna radiata var. radiata</name>
    <name type="common">Mung bean</name>
    <name type="synonym">Phaseolus aureus</name>
    <dbReference type="NCBI Taxonomy" id="3916"/>
    <lineage>
        <taxon>Eukaryota</taxon>
        <taxon>Viridiplantae</taxon>
        <taxon>Streptophyta</taxon>
        <taxon>Embryophyta</taxon>
        <taxon>Tracheophyta</taxon>
        <taxon>Spermatophyta</taxon>
        <taxon>Magnoliopsida</taxon>
        <taxon>eudicotyledons</taxon>
        <taxon>Gunneridae</taxon>
        <taxon>Pentapetalae</taxon>
        <taxon>rosids</taxon>
        <taxon>fabids</taxon>
        <taxon>Fabales</taxon>
        <taxon>Fabaceae</taxon>
        <taxon>Papilionoideae</taxon>
        <taxon>50 kb inversion clade</taxon>
        <taxon>NPAAA clade</taxon>
        <taxon>indigoferoid/millettioid clade</taxon>
        <taxon>Phaseoleae</taxon>
        <taxon>Vigna</taxon>
    </lineage>
</organism>
<dbReference type="OrthoDB" id="21502at2759"/>
<dbReference type="STRING" id="3916.A0A1S3VGU1"/>
<dbReference type="Pfam" id="PF13243">
    <property type="entry name" value="SQHop_cyclase_C"/>
    <property type="match status" value="1"/>
</dbReference>
<evidence type="ECO:0000256" key="3">
    <source>
        <dbReference type="ARBA" id="ARBA00023235"/>
    </source>
</evidence>
<dbReference type="KEGG" id="vra:106774916"/>
<evidence type="ECO:0000256" key="4">
    <source>
        <dbReference type="RuleBase" id="RU362003"/>
    </source>
</evidence>
<name>A0A1S3VGU1_VIGRR</name>
<dbReference type="GO" id="GO:0005811">
    <property type="term" value="C:lipid droplet"/>
    <property type="evidence" value="ECO:0007669"/>
    <property type="project" value="InterPro"/>
</dbReference>
<evidence type="ECO:0000313" key="7">
    <source>
        <dbReference type="Proteomes" id="UP000087766"/>
    </source>
</evidence>
<dbReference type="InterPro" id="IPR008930">
    <property type="entry name" value="Terpenoid_cyclase/PrenylTrfase"/>
</dbReference>
<dbReference type="AlphaFoldDB" id="A0A1S3VGU1"/>
<dbReference type="SFLD" id="SFLDG01016">
    <property type="entry name" value="Prenyltransferase_Like_2"/>
    <property type="match status" value="1"/>
</dbReference>
<dbReference type="EC" id="5.4.99.-" evidence="4"/>
<dbReference type="InterPro" id="IPR032697">
    <property type="entry name" value="SQ_cyclase_N"/>
</dbReference>
<dbReference type="GO" id="GO:0019745">
    <property type="term" value="P:pentacyclic triterpenoid biosynthetic process"/>
    <property type="evidence" value="ECO:0007669"/>
    <property type="project" value="UniProtKB-ARBA"/>
</dbReference>
<dbReference type="InterPro" id="IPR032696">
    <property type="entry name" value="SQ_cyclase_C"/>
</dbReference>
<reference evidence="7" key="1">
    <citation type="journal article" date="2014" name="Nat. Commun.">
        <title>Genome sequence of mungbean and insights into evolution within Vigna species.</title>
        <authorList>
            <person name="Kang Y.J."/>
            <person name="Kim S.K."/>
            <person name="Kim M.Y."/>
            <person name="Lestari P."/>
            <person name="Kim K.H."/>
            <person name="Ha B.K."/>
            <person name="Jun T.H."/>
            <person name="Hwang W.J."/>
            <person name="Lee T."/>
            <person name="Lee J."/>
            <person name="Shim S."/>
            <person name="Yoon M.Y."/>
            <person name="Jang Y.E."/>
            <person name="Han K.S."/>
            <person name="Taeprayoon P."/>
            <person name="Yoon N."/>
            <person name="Somta P."/>
            <person name="Tanya P."/>
            <person name="Kim K.S."/>
            <person name="Gwag J.G."/>
            <person name="Moon J.K."/>
            <person name="Lee Y.H."/>
            <person name="Park B.S."/>
            <person name="Bombarely A."/>
            <person name="Doyle J.J."/>
            <person name="Jackson S.A."/>
            <person name="Schafleitner R."/>
            <person name="Srinives P."/>
            <person name="Varshney R.K."/>
            <person name="Lee S.H."/>
        </authorList>
    </citation>
    <scope>NUCLEOTIDE SEQUENCE [LARGE SCALE GENOMIC DNA]</scope>
    <source>
        <strain evidence="7">cv. VC1973A</strain>
    </source>
</reference>
<keyword evidence="2" id="KW-0677">Repeat</keyword>
<protein>
    <recommendedName>
        <fullName evidence="4">Terpene cyclase/mutase family member</fullName>
        <ecNumber evidence="4">5.4.99.-</ecNumber>
    </recommendedName>
</protein>
<dbReference type="SUPFAM" id="SSF48239">
    <property type="entry name" value="Terpenoid cyclases/Protein prenyltransferases"/>
    <property type="match status" value="2"/>
</dbReference>
<feature type="domain" description="Squalene cyclase N-terminal" evidence="6">
    <location>
        <begin position="99"/>
        <end position="306"/>
    </location>
</feature>
<proteinExistence type="inferred from homology"/>
<evidence type="ECO:0000256" key="2">
    <source>
        <dbReference type="ARBA" id="ARBA00022737"/>
    </source>
</evidence>
<dbReference type="CDD" id="cd02892">
    <property type="entry name" value="SQCY_1"/>
    <property type="match status" value="1"/>
</dbReference>
<gene>
    <name evidence="8" type="primary">LOC106774916</name>
</gene>
<evidence type="ECO:0000313" key="8">
    <source>
        <dbReference type="RefSeq" id="XP_014517427.1"/>
    </source>
</evidence>
<dbReference type="RefSeq" id="XP_014517427.1">
    <property type="nucleotide sequence ID" value="XM_014661941.2"/>
</dbReference>
<evidence type="ECO:0000259" key="5">
    <source>
        <dbReference type="Pfam" id="PF13243"/>
    </source>
</evidence>
<evidence type="ECO:0000256" key="1">
    <source>
        <dbReference type="ARBA" id="ARBA00009755"/>
    </source>
</evidence>
<evidence type="ECO:0000259" key="6">
    <source>
        <dbReference type="Pfam" id="PF13249"/>
    </source>
</evidence>